<dbReference type="GO" id="GO:0006310">
    <property type="term" value="P:DNA recombination"/>
    <property type="evidence" value="ECO:0007669"/>
    <property type="project" value="InterPro"/>
</dbReference>
<keyword evidence="5" id="KW-1185">Reference proteome</keyword>
<dbReference type="GO" id="GO:0006281">
    <property type="term" value="P:DNA repair"/>
    <property type="evidence" value="ECO:0007669"/>
    <property type="project" value="InterPro"/>
</dbReference>
<dbReference type="InterPro" id="IPR015967">
    <property type="entry name" value="Rcmb_RecR_Znf"/>
</dbReference>
<reference evidence="3" key="2">
    <citation type="journal article" date="2023" name="BMC Genomics">
        <title>Pest status, molecular evolution, and epigenetic factors derived from the genome assembly of Frankliniella fusca, a thysanopteran phytovirus vector.</title>
        <authorList>
            <person name="Catto M.A."/>
            <person name="Labadie P.E."/>
            <person name="Jacobson A.L."/>
            <person name="Kennedy G.G."/>
            <person name="Srinivasan R."/>
            <person name="Hunt B.G."/>
        </authorList>
    </citation>
    <scope>NUCLEOTIDE SEQUENCE</scope>
    <source>
        <strain evidence="3">PL_HMW_Pooled</strain>
    </source>
</reference>
<evidence type="ECO:0000256" key="1">
    <source>
        <dbReference type="SAM" id="MobiDB-lite"/>
    </source>
</evidence>
<sequence length="956" mass="108624">MADGDSRRDRRRKRVYAESSDANDEPEPVELSSDLSLNMSEVCMDFTIDTPDLSISAGTSSEDYRTCRGPLSNVSVQISGRRTAVPDIVSGCSSETSYYLGEESVILEESAEIIGTLNPVTAISTECPKVVEARREILEGETCFCSTRELHPGSLPEDPLTSDVFEPGKCFEWITWDIPEDEYVPPTIPQYADMNMCVDSTADYFEQPMEQSDIPLPQEDKIYPEALLSLKESMTAILSFAKSEKISGAGLGRLLSLIKLHLPEENNFFKSSDDLFKVLAQQDEPISVFYFCSNCLKDRSSSTDLCDVCTDDSRSVQYYVSLPILPQIRKLYRRPGFLHDIQYRKRRTKQNPNNVEDVYDGELYKAAEQDILSELTNISLMWNTDGLQIFNSTSFSLWPWYFVVNELPPEKRYLSENMLIAGIWGSATKPHPNVYLKPIHRDVKLLEKGIKVQFYGDVSWHLIRGCVLCGTCDAPARALFMNMKIHSGFYSCPVCYLRGEKADNTSPTVFPYEEGVKLRNLDDYYQEVKYAVDNKVLINTALQNDNKCCGVKGPTLLSYLVPNFFSAMAIDSMHCVYLGVMRQLLHLFFDKIHNTNKEPFSIYTKIELVSSRLKHATPPHYLQRNPQTIEKLIYWKASELRSFLFNLSVCVLNDVLKPEYFEHFLMFVEGVALLNSNSVSAEDLRVSTILLNQFVAEFSSKYGPNNMSHNVHMLLHLPRTVKLIAPLCVTSCFQFEDMNGRIAKLIHGTRHASLQITGSLSVISDLPLLVHELQNQVVQTYCKELQQKRLPLKITAKIEDGIYCVGDLENIESGSFQYLVPTFQNTNVKLYHRLLSNRLLYVSCNYGRGRRVSSYVKYSRGDEVFVGNVECFVQQRICQCATPTCPCSVEHLAVIKRLHVLNPFQTGTITVSHIFQCTETDLADIFPVRALQCVMFKVQIGDIIYLIDNLNSFERE</sequence>
<evidence type="ECO:0000313" key="3">
    <source>
        <dbReference type="EMBL" id="KAK3921762.1"/>
    </source>
</evidence>
<dbReference type="PANTHER" id="PTHR46579:SF1">
    <property type="entry name" value="F5_8 TYPE C DOMAIN-CONTAINING PROTEIN"/>
    <property type="match status" value="1"/>
</dbReference>
<reference evidence="3" key="1">
    <citation type="submission" date="2021-07" db="EMBL/GenBank/DDBJ databases">
        <authorList>
            <person name="Catto M.A."/>
            <person name="Jacobson A."/>
            <person name="Kennedy G."/>
            <person name="Labadie P."/>
            <person name="Hunt B.G."/>
            <person name="Srinivasan R."/>
        </authorList>
    </citation>
    <scope>NUCLEOTIDE SEQUENCE</scope>
    <source>
        <strain evidence="3">PL_HMW_Pooled</strain>
        <tissue evidence="3">Head</tissue>
    </source>
</reference>
<dbReference type="InterPro" id="IPR009667">
    <property type="entry name" value="DUF1258"/>
</dbReference>
<dbReference type="Proteomes" id="UP001219518">
    <property type="component" value="Unassembled WGS sequence"/>
</dbReference>
<dbReference type="GO" id="GO:0046872">
    <property type="term" value="F:metal ion binding"/>
    <property type="evidence" value="ECO:0007669"/>
    <property type="project" value="InterPro"/>
</dbReference>
<dbReference type="EMBL" id="JAHWGI010001161">
    <property type="protein sequence ID" value="KAK3924110.1"/>
    <property type="molecule type" value="Genomic_DNA"/>
</dbReference>
<evidence type="ECO:0000313" key="4">
    <source>
        <dbReference type="EMBL" id="KAK3924110.1"/>
    </source>
</evidence>
<feature type="region of interest" description="Disordered" evidence="1">
    <location>
        <begin position="1"/>
        <end position="31"/>
    </location>
</feature>
<dbReference type="EMBL" id="JAHWGI010001050">
    <property type="protein sequence ID" value="KAK3921762.1"/>
    <property type="molecule type" value="Genomic_DNA"/>
</dbReference>
<accession>A0AAE1HI92</accession>
<feature type="domain" description="RecR protein" evidence="2">
    <location>
        <begin position="292"/>
        <end position="315"/>
    </location>
</feature>
<protein>
    <submittedName>
        <fullName evidence="3">Nuclear distribution protein PAC1</fullName>
    </submittedName>
</protein>
<evidence type="ECO:0000259" key="2">
    <source>
        <dbReference type="PROSITE" id="PS01300"/>
    </source>
</evidence>
<gene>
    <name evidence="3" type="ORF">KUF71_001302</name>
    <name evidence="4" type="ORF">KUF71_002440</name>
</gene>
<dbReference type="PROSITE" id="PS01300">
    <property type="entry name" value="RECR"/>
    <property type="match status" value="1"/>
</dbReference>
<name>A0AAE1HI92_9NEOP</name>
<proteinExistence type="predicted"/>
<dbReference type="AlphaFoldDB" id="A0AAE1HI92"/>
<dbReference type="Pfam" id="PF06869">
    <property type="entry name" value="DUF1258"/>
    <property type="match status" value="1"/>
</dbReference>
<evidence type="ECO:0000313" key="5">
    <source>
        <dbReference type="Proteomes" id="UP001219518"/>
    </source>
</evidence>
<comment type="caution">
    <text evidence="3">The sequence shown here is derived from an EMBL/GenBank/DDBJ whole genome shotgun (WGS) entry which is preliminary data.</text>
</comment>
<dbReference type="PANTHER" id="PTHR46579">
    <property type="entry name" value="F5/8 TYPE C DOMAIN-CONTAINING PROTEIN-RELATED"/>
    <property type="match status" value="1"/>
</dbReference>
<organism evidence="3 5">
    <name type="scientific">Frankliniella fusca</name>
    <dbReference type="NCBI Taxonomy" id="407009"/>
    <lineage>
        <taxon>Eukaryota</taxon>
        <taxon>Metazoa</taxon>
        <taxon>Ecdysozoa</taxon>
        <taxon>Arthropoda</taxon>
        <taxon>Hexapoda</taxon>
        <taxon>Insecta</taxon>
        <taxon>Pterygota</taxon>
        <taxon>Neoptera</taxon>
        <taxon>Paraneoptera</taxon>
        <taxon>Thysanoptera</taxon>
        <taxon>Terebrantia</taxon>
        <taxon>Thripoidea</taxon>
        <taxon>Thripidae</taxon>
        <taxon>Frankliniella</taxon>
    </lineage>
</organism>